<gene>
    <name evidence="7 10" type="primary">sbcD</name>
    <name evidence="10" type="ORF">NSE01_39110</name>
</gene>
<evidence type="ECO:0000256" key="4">
    <source>
        <dbReference type="ARBA" id="ARBA00022722"/>
    </source>
</evidence>
<evidence type="ECO:0000256" key="2">
    <source>
        <dbReference type="ARBA" id="ARBA00011322"/>
    </source>
</evidence>
<evidence type="ECO:0000256" key="1">
    <source>
        <dbReference type="ARBA" id="ARBA00010555"/>
    </source>
</evidence>
<keyword evidence="11" id="KW-1185">Reference proteome</keyword>
<dbReference type="InterPro" id="IPR004843">
    <property type="entry name" value="Calcineurin-like_PHP"/>
</dbReference>
<dbReference type="Proteomes" id="UP000321464">
    <property type="component" value="Unassembled WGS sequence"/>
</dbReference>
<comment type="function">
    <text evidence="7">SbcCD cleaves DNA hairpin structures. These structures can inhibit DNA replication and are intermediates in certain DNA recombination reactions. The complex acts as a 3'-&gt;5' double strand exonuclease that can open hairpins. It also has a 5' single-strand endonuclease activity.</text>
</comment>
<dbReference type="PANTHER" id="PTHR30337">
    <property type="entry name" value="COMPONENT OF ATP-DEPENDENT DSDNA EXONUCLEASE"/>
    <property type="match status" value="1"/>
</dbReference>
<organism evidence="10 11">
    <name type="scientific">Novosphingobium sediminis</name>
    <dbReference type="NCBI Taxonomy" id="707214"/>
    <lineage>
        <taxon>Bacteria</taxon>
        <taxon>Pseudomonadati</taxon>
        <taxon>Pseudomonadota</taxon>
        <taxon>Alphaproteobacteria</taxon>
        <taxon>Sphingomonadales</taxon>
        <taxon>Sphingomonadaceae</taxon>
        <taxon>Novosphingobium</taxon>
    </lineage>
</organism>
<dbReference type="InterPro" id="IPR026843">
    <property type="entry name" value="SbcD_C"/>
</dbReference>
<evidence type="ECO:0000259" key="8">
    <source>
        <dbReference type="Pfam" id="PF00149"/>
    </source>
</evidence>
<dbReference type="CDD" id="cd00840">
    <property type="entry name" value="MPP_Mre11_N"/>
    <property type="match status" value="1"/>
</dbReference>
<comment type="caution">
    <text evidence="10">The sequence shown here is derived from an EMBL/GenBank/DDBJ whole genome shotgun (WGS) entry which is preliminary data.</text>
</comment>
<comment type="similarity">
    <text evidence="1 7">Belongs to the SbcD family.</text>
</comment>
<dbReference type="InterPro" id="IPR029052">
    <property type="entry name" value="Metallo-depent_PP-like"/>
</dbReference>
<keyword evidence="7" id="KW-0255">Endonuclease</keyword>
<dbReference type="Pfam" id="PF00149">
    <property type="entry name" value="Metallophos"/>
    <property type="match status" value="1"/>
</dbReference>
<dbReference type="Pfam" id="PF12320">
    <property type="entry name" value="SbcD_C"/>
    <property type="match status" value="1"/>
</dbReference>
<evidence type="ECO:0000313" key="11">
    <source>
        <dbReference type="Proteomes" id="UP000321464"/>
    </source>
</evidence>
<evidence type="ECO:0000259" key="9">
    <source>
        <dbReference type="Pfam" id="PF12320"/>
    </source>
</evidence>
<dbReference type="OrthoDB" id="9773856at2"/>
<dbReference type="AlphaFoldDB" id="A0A512AQU7"/>
<dbReference type="GO" id="GO:0008408">
    <property type="term" value="F:3'-5' exonuclease activity"/>
    <property type="evidence" value="ECO:0007669"/>
    <property type="project" value="InterPro"/>
</dbReference>
<dbReference type="GO" id="GO:0006260">
    <property type="term" value="P:DNA replication"/>
    <property type="evidence" value="ECO:0007669"/>
    <property type="project" value="UniProtKB-KW"/>
</dbReference>
<proteinExistence type="inferred from homology"/>
<keyword evidence="7" id="KW-0233">DNA recombination</keyword>
<dbReference type="InterPro" id="IPR004593">
    <property type="entry name" value="SbcD"/>
</dbReference>
<protein>
    <recommendedName>
        <fullName evidence="3 7">Nuclease SbcCD subunit D</fullName>
    </recommendedName>
</protein>
<keyword evidence="6 7" id="KW-0269">Exonuclease</keyword>
<dbReference type="EMBL" id="BJYR01000033">
    <property type="protein sequence ID" value="GEO02079.1"/>
    <property type="molecule type" value="Genomic_DNA"/>
</dbReference>
<evidence type="ECO:0000256" key="7">
    <source>
        <dbReference type="RuleBase" id="RU363069"/>
    </source>
</evidence>
<dbReference type="GO" id="GO:0006310">
    <property type="term" value="P:DNA recombination"/>
    <property type="evidence" value="ECO:0007669"/>
    <property type="project" value="UniProtKB-KW"/>
</dbReference>
<dbReference type="RefSeq" id="WP_147161322.1">
    <property type="nucleotide sequence ID" value="NZ_BJYR01000033.1"/>
</dbReference>
<dbReference type="SUPFAM" id="SSF56300">
    <property type="entry name" value="Metallo-dependent phosphatases"/>
    <property type="match status" value="1"/>
</dbReference>
<feature type="domain" description="Calcineurin-like phosphoesterase" evidence="8">
    <location>
        <begin position="1"/>
        <end position="89"/>
    </location>
</feature>
<comment type="subunit">
    <text evidence="2 7">Heterodimer of SbcC and SbcD.</text>
</comment>
<dbReference type="InterPro" id="IPR041796">
    <property type="entry name" value="Mre11_N"/>
</dbReference>
<reference evidence="10 11" key="1">
    <citation type="submission" date="2019-07" db="EMBL/GenBank/DDBJ databases">
        <title>Whole genome shotgun sequence of Novosphingobium sediminis NBRC 106119.</title>
        <authorList>
            <person name="Hosoyama A."/>
            <person name="Uohara A."/>
            <person name="Ohji S."/>
            <person name="Ichikawa N."/>
        </authorList>
    </citation>
    <scope>NUCLEOTIDE SEQUENCE [LARGE SCALE GENOMIC DNA]</scope>
    <source>
        <strain evidence="10 11">NBRC 106119</strain>
    </source>
</reference>
<keyword evidence="5 7" id="KW-0378">Hydrolase</keyword>
<keyword evidence="4 7" id="KW-0540">Nuclease</keyword>
<dbReference type="Gene3D" id="3.60.21.10">
    <property type="match status" value="1"/>
</dbReference>
<sequence length="381" mass="41360">MRILHTSDWHLGRQFHGLSLDDDHEHILVQILAIIDDHRPDVVIIAGDIFDRASPPQSAITRLSQFLTTVRATSDAAIVIIAGNHDSAAQIGAMGVLADGGAAIVRGPLDEDERPLVIADDHGPVAISALPFAFEYAARLCFEDDAIACPADVIRAQLASARRYVAEGMRWVVVAHAFVDGAATSDSERPLTRMVGGIETVSAAAFEGAHYVALGHLHRPQPVGQHHIRYSGAPLAFGFDEEGQQKSVSLINLAADGTAAVTEVPLRPLRQVRTIRGKLLELLATTEVSNDIVRVVLTDETPQIDPMKRIRAFYPNAVQLSYERNERPVELRLEEQRAAIDDPQTLSSAFLEFIRGAPLSEAEGQIVASALQSFATMEEEA</sequence>
<evidence type="ECO:0000313" key="10">
    <source>
        <dbReference type="EMBL" id="GEO02079.1"/>
    </source>
</evidence>
<evidence type="ECO:0000256" key="5">
    <source>
        <dbReference type="ARBA" id="ARBA00022801"/>
    </source>
</evidence>
<dbReference type="GO" id="GO:0004519">
    <property type="term" value="F:endonuclease activity"/>
    <property type="evidence" value="ECO:0007669"/>
    <property type="project" value="UniProtKB-KW"/>
</dbReference>
<feature type="domain" description="Nuclease SbcCD subunit D C-terminal" evidence="9">
    <location>
        <begin position="269"/>
        <end position="346"/>
    </location>
</feature>
<dbReference type="NCBIfam" id="TIGR00619">
    <property type="entry name" value="sbcd"/>
    <property type="match status" value="1"/>
</dbReference>
<accession>A0A512AQU7</accession>
<dbReference type="InterPro" id="IPR050535">
    <property type="entry name" value="DNA_Repair-Maintenance_Comp"/>
</dbReference>
<dbReference type="PANTHER" id="PTHR30337:SF0">
    <property type="entry name" value="NUCLEASE SBCCD SUBUNIT D"/>
    <property type="match status" value="1"/>
</dbReference>
<keyword evidence="7" id="KW-0235">DNA replication</keyword>
<evidence type="ECO:0000256" key="3">
    <source>
        <dbReference type="ARBA" id="ARBA00013365"/>
    </source>
</evidence>
<name>A0A512AQU7_9SPHN</name>
<evidence type="ECO:0000256" key="6">
    <source>
        <dbReference type="ARBA" id="ARBA00022839"/>
    </source>
</evidence>